<dbReference type="Gene3D" id="3.40.50.1820">
    <property type="entry name" value="alpha/beta hydrolase"/>
    <property type="match status" value="1"/>
</dbReference>
<dbReference type="GO" id="GO:0016787">
    <property type="term" value="F:hydrolase activity"/>
    <property type="evidence" value="ECO:0007669"/>
    <property type="project" value="UniProtKB-KW"/>
</dbReference>
<accession>A0ABW6L4W2</accession>
<dbReference type="InterPro" id="IPR013595">
    <property type="entry name" value="Pept_S33_TAP-like_C"/>
</dbReference>
<feature type="domain" description="Peptidase S33 tripeptidyl aminopeptidase-like C-terminal" evidence="6">
    <location>
        <begin position="427"/>
        <end position="521"/>
    </location>
</feature>
<feature type="signal peptide" evidence="4">
    <location>
        <begin position="1"/>
        <end position="38"/>
    </location>
</feature>
<keyword evidence="2 4" id="KW-0732">Signal</keyword>
<dbReference type="PANTHER" id="PTHR43248:SF29">
    <property type="entry name" value="TRIPEPTIDYL AMINOPEPTIDASE"/>
    <property type="match status" value="1"/>
</dbReference>
<evidence type="ECO:0000256" key="1">
    <source>
        <dbReference type="ARBA" id="ARBA00010088"/>
    </source>
</evidence>
<name>A0ABW6L4W2_9ACTN</name>
<gene>
    <name evidence="7" type="ORF">ACFYNZ_32065</name>
</gene>
<keyword evidence="3 7" id="KW-0378">Hydrolase</keyword>
<dbReference type="InterPro" id="IPR000073">
    <property type="entry name" value="AB_hydrolase_1"/>
</dbReference>
<dbReference type="InterPro" id="IPR029058">
    <property type="entry name" value="AB_hydrolase_fold"/>
</dbReference>
<dbReference type="Pfam" id="PF08386">
    <property type="entry name" value="Abhydrolase_4"/>
    <property type="match status" value="1"/>
</dbReference>
<dbReference type="InterPro" id="IPR051601">
    <property type="entry name" value="Serine_prot/Carboxylest_S33"/>
</dbReference>
<evidence type="ECO:0000256" key="4">
    <source>
        <dbReference type="SAM" id="SignalP"/>
    </source>
</evidence>
<feature type="chain" id="PRO_5047384659" evidence="4">
    <location>
        <begin position="39"/>
        <end position="523"/>
    </location>
</feature>
<comment type="similarity">
    <text evidence="1">Belongs to the peptidase S33 family.</text>
</comment>
<feature type="domain" description="AB hydrolase-1" evidence="5">
    <location>
        <begin position="116"/>
        <end position="263"/>
    </location>
</feature>
<dbReference type="SUPFAM" id="SSF53474">
    <property type="entry name" value="alpha/beta-Hydrolases"/>
    <property type="match status" value="1"/>
</dbReference>
<organism evidence="7 8">
    <name type="scientific">Streptomyces kebangsaanensis</name>
    <dbReference type="NCBI Taxonomy" id="864058"/>
    <lineage>
        <taxon>Bacteria</taxon>
        <taxon>Bacillati</taxon>
        <taxon>Actinomycetota</taxon>
        <taxon>Actinomycetes</taxon>
        <taxon>Kitasatosporales</taxon>
        <taxon>Streptomycetaceae</taxon>
        <taxon>Streptomyces</taxon>
    </lineage>
</organism>
<protein>
    <submittedName>
        <fullName evidence="7">Alpha/beta hydrolase</fullName>
    </submittedName>
</protein>
<evidence type="ECO:0000256" key="2">
    <source>
        <dbReference type="ARBA" id="ARBA00022729"/>
    </source>
</evidence>
<evidence type="ECO:0000259" key="6">
    <source>
        <dbReference type="Pfam" id="PF08386"/>
    </source>
</evidence>
<evidence type="ECO:0000256" key="3">
    <source>
        <dbReference type="ARBA" id="ARBA00022801"/>
    </source>
</evidence>
<dbReference type="Pfam" id="PF00561">
    <property type="entry name" value="Abhydrolase_1"/>
    <property type="match status" value="1"/>
</dbReference>
<dbReference type="PANTHER" id="PTHR43248">
    <property type="entry name" value="2-SUCCINYL-6-HYDROXY-2,4-CYCLOHEXADIENE-1-CARBOXYLATE SYNTHASE"/>
    <property type="match status" value="1"/>
</dbReference>
<dbReference type="RefSeq" id="WP_388353413.1">
    <property type="nucleotide sequence ID" value="NZ_JBIAFJ010000044.1"/>
</dbReference>
<dbReference type="EMBL" id="JBIAFJ010000044">
    <property type="protein sequence ID" value="MFE9174028.1"/>
    <property type="molecule type" value="Genomic_DNA"/>
</dbReference>
<dbReference type="Proteomes" id="UP001601197">
    <property type="component" value="Unassembled WGS sequence"/>
</dbReference>
<evidence type="ECO:0000313" key="8">
    <source>
        <dbReference type="Proteomes" id="UP001601197"/>
    </source>
</evidence>
<evidence type="ECO:0000313" key="7">
    <source>
        <dbReference type="EMBL" id="MFE9174028.1"/>
    </source>
</evidence>
<proteinExistence type="inferred from homology"/>
<keyword evidence="8" id="KW-1185">Reference proteome</keyword>
<comment type="caution">
    <text evidence="7">The sequence shown here is derived from an EMBL/GenBank/DDBJ whole genome shotgun (WGS) entry which is preliminary data.</text>
</comment>
<sequence length="523" mass="56864">MTTKKTKKTKKTRKRPRRLALQLGAPAAALIVAASGTAAHSAQKPATGLAAYYGQRITWKDCRQGPDDEPGGELDRAGAQCAQVTVPLDYSRPTGRTTRIALSRLPATDPDHRIGTLMLNNGGPGEPTLGMPLQIRPYMGRTGARYDLIGMDPRFVGRSSPIDCGWPSGMWIRSAGQDRAAFDRQAAFQKDLAERCSRRHGDVLPYATTRNTARDMDIVRAALGEHRVSYLGYSYGSYLGAVYMQMFPGRTDRVVLDSAGDPRRYGPTLLRGSEAPLERALRVWASWAAARHRSYGLGATRSSVLVTVRRIVRAASDRPLHVGSHQIDEHVVPYLVYLGVGSDHEDARAAFSATVRVLDKAARRMAVAPTPALEETLRFVLDAASSRDVSPAAAIICGDRAAPRNPEVYWRDVQRSRSRHPLFGPITDNLFPCAFWPEPPREPPTRITGDAPALIISATGDTATTYRGSQALHRLLTASRLLTVRGAIGHGMYGEYANACVDGKVNAYLESGKLPAGNPTCKG</sequence>
<evidence type="ECO:0000259" key="5">
    <source>
        <dbReference type="Pfam" id="PF00561"/>
    </source>
</evidence>
<reference evidence="7 8" key="1">
    <citation type="submission" date="2024-10" db="EMBL/GenBank/DDBJ databases">
        <title>The Natural Products Discovery Center: Release of the First 8490 Sequenced Strains for Exploring Actinobacteria Biosynthetic Diversity.</title>
        <authorList>
            <person name="Kalkreuter E."/>
            <person name="Kautsar S.A."/>
            <person name="Yang D."/>
            <person name="Bader C.D."/>
            <person name="Teijaro C.N."/>
            <person name="Fluegel L."/>
            <person name="Davis C.M."/>
            <person name="Simpson J.R."/>
            <person name="Lauterbach L."/>
            <person name="Steele A.D."/>
            <person name="Gui C."/>
            <person name="Meng S."/>
            <person name="Li G."/>
            <person name="Viehrig K."/>
            <person name="Ye F."/>
            <person name="Su P."/>
            <person name="Kiefer A.F."/>
            <person name="Nichols A."/>
            <person name="Cepeda A.J."/>
            <person name="Yan W."/>
            <person name="Fan B."/>
            <person name="Jiang Y."/>
            <person name="Adhikari A."/>
            <person name="Zheng C.-J."/>
            <person name="Schuster L."/>
            <person name="Cowan T.M."/>
            <person name="Smanski M.J."/>
            <person name="Chevrette M.G."/>
            <person name="De Carvalho L.P.S."/>
            <person name="Shen B."/>
        </authorList>
    </citation>
    <scope>NUCLEOTIDE SEQUENCE [LARGE SCALE GENOMIC DNA]</scope>
    <source>
        <strain evidence="7 8">NPDC007147</strain>
    </source>
</reference>